<gene>
    <name evidence="1" type="ORF">LENED_005423</name>
</gene>
<protein>
    <submittedName>
        <fullName evidence="1">Uncharacterized protein</fullName>
    </submittedName>
</protein>
<evidence type="ECO:0000313" key="2">
    <source>
        <dbReference type="Proteomes" id="UP000188533"/>
    </source>
</evidence>
<keyword evidence="2" id="KW-1185">Reference proteome</keyword>
<dbReference type="Proteomes" id="UP000188533">
    <property type="component" value="Unassembled WGS sequence"/>
</dbReference>
<sequence>MHFTHVFVPSDLPQVCEYILLSNYNVSIESILFNGDKQVGGGGFQKGLAVRIQRRKVVSILICMISAIGNS</sequence>
<organism evidence="1 2">
    <name type="scientific">Lentinula edodes</name>
    <name type="common">Shiitake mushroom</name>
    <name type="synonym">Lentinus edodes</name>
    <dbReference type="NCBI Taxonomy" id="5353"/>
    <lineage>
        <taxon>Eukaryota</taxon>
        <taxon>Fungi</taxon>
        <taxon>Dikarya</taxon>
        <taxon>Basidiomycota</taxon>
        <taxon>Agaricomycotina</taxon>
        <taxon>Agaricomycetes</taxon>
        <taxon>Agaricomycetidae</taxon>
        <taxon>Agaricales</taxon>
        <taxon>Marasmiineae</taxon>
        <taxon>Omphalotaceae</taxon>
        <taxon>Lentinula</taxon>
    </lineage>
</organism>
<dbReference type="AlphaFoldDB" id="A0A1Q3E8W9"/>
<dbReference type="EMBL" id="BDGU01000150">
    <property type="protein sequence ID" value="GAW03683.1"/>
    <property type="molecule type" value="Genomic_DNA"/>
</dbReference>
<proteinExistence type="predicted"/>
<reference evidence="1 2" key="1">
    <citation type="submission" date="2016-08" db="EMBL/GenBank/DDBJ databases">
        <authorList>
            <consortium name="Lentinula edodes genome sequencing consortium"/>
            <person name="Sakamoto Y."/>
            <person name="Nakade K."/>
            <person name="Sato S."/>
            <person name="Yoshida Y."/>
            <person name="Miyazaki K."/>
            <person name="Natsume S."/>
            <person name="Konno N."/>
        </authorList>
    </citation>
    <scope>NUCLEOTIDE SEQUENCE [LARGE SCALE GENOMIC DNA]</scope>
    <source>
        <strain evidence="1 2">NBRC 111202</strain>
    </source>
</reference>
<name>A0A1Q3E8W9_LENED</name>
<reference evidence="1 2" key="2">
    <citation type="submission" date="2017-02" db="EMBL/GenBank/DDBJ databases">
        <title>A genome survey and senescence transcriptome analysis in Lentinula edodes.</title>
        <authorList>
            <person name="Sakamoto Y."/>
            <person name="Nakade K."/>
            <person name="Sato S."/>
            <person name="Yoshida Y."/>
            <person name="Miyazaki K."/>
            <person name="Natsume S."/>
            <person name="Konno N."/>
        </authorList>
    </citation>
    <scope>NUCLEOTIDE SEQUENCE [LARGE SCALE GENOMIC DNA]</scope>
    <source>
        <strain evidence="1 2">NBRC 111202</strain>
    </source>
</reference>
<accession>A0A1Q3E8W9</accession>
<comment type="caution">
    <text evidence="1">The sequence shown here is derived from an EMBL/GenBank/DDBJ whole genome shotgun (WGS) entry which is preliminary data.</text>
</comment>
<evidence type="ECO:0000313" key="1">
    <source>
        <dbReference type="EMBL" id="GAW03683.1"/>
    </source>
</evidence>